<dbReference type="GO" id="GO:0052689">
    <property type="term" value="F:carboxylic ester hydrolase activity"/>
    <property type="evidence" value="ECO:0007669"/>
    <property type="project" value="UniProtKB-KW"/>
</dbReference>
<keyword evidence="2 4" id="KW-0732">Signal</keyword>
<evidence type="ECO:0000313" key="6">
    <source>
        <dbReference type="EMBL" id="RYC69011.1"/>
    </source>
</evidence>
<feature type="domain" description="4-O-methyl-glucuronoyl methylesterase-like" evidence="5">
    <location>
        <begin position="106"/>
        <end position="341"/>
    </location>
</feature>
<dbReference type="EMBL" id="SBLB01000004">
    <property type="protein sequence ID" value="RYC69011.1"/>
    <property type="molecule type" value="Genomic_DNA"/>
</dbReference>
<dbReference type="Gene3D" id="3.40.50.1820">
    <property type="entry name" value="alpha/beta hydrolase"/>
    <property type="match status" value="1"/>
</dbReference>
<keyword evidence="3" id="KW-0378">Hydrolase</keyword>
<evidence type="ECO:0000313" key="7">
    <source>
        <dbReference type="Proteomes" id="UP000290407"/>
    </source>
</evidence>
<dbReference type="InterPro" id="IPR029058">
    <property type="entry name" value="AB_hydrolase_fold"/>
</dbReference>
<sequence>MNRKPISLFASVSAALAMSLAISCSDHIPARDYSIPPMPAYASLTSNPKLPDPFLFMNGMRMTSKDEWKYRRAELAALAQEFEYGYKPNTPSSAVTGSFADNRVTVSVTDNGKTISFVCSITYPTTGSKPYPAIVGIGGSNLNNTALLNMGVAIITFPNNQVAQQTNGSSRGKGLFFDMYGSDHSASATMAWAWGVSRLIDALEKTPAANIDPARLGVTGCSRNGKGALTVGAFDERIKLTIPQEPGAGGAASWRISDAQLAGGKTVQTLSQIVNENVWFRQSFSQFSKTSDKLPFDQHSVLALCAPRALLVIENTSIDWLSPVSSWNTAHAAHKVWQALGIPDWMGFSQIGGHNHCALPDSQLPELRAYVEKFLIGTGTGNTSIMRTDGGFTVDESTWIDWTVPSLN</sequence>
<comment type="caution">
    <text evidence="6">The sequence shown here is derived from an EMBL/GenBank/DDBJ whole genome shotgun (WGS) entry which is preliminary data.</text>
</comment>
<organism evidence="6 7">
    <name type="scientific">Spirosoma sordidisoli</name>
    <dbReference type="NCBI Taxonomy" id="2502893"/>
    <lineage>
        <taxon>Bacteria</taxon>
        <taxon>Pseudomonadati</taxon>
        <taxon>Bacteroidota</taxon>
        <taxon>Cytophagia</taxon>
        <taxon>Cytophagales</taxon>
        <taxon>Cytophagaceae</taxon>
        <taxon>Spirosoma</taxon>
    </lineage>
</organism>
<feature type="signal peptide" evidence="4">
    <location>
        <begin position="1"/>
        <end position="17"/>
    </location>
</feature>
<dbReference type="Pfam" id="PF22244">
    <property type="entry name" value="GCE_fung"/>
    <property type="match status" value="1"/>
</dbReference>
<keyword evidence="1" id="KW-0719">Serine esterase</keyword>
<gene>
    <name evidence="6" type="ORF">EQG79_16560</name>
</gene>
<evidence type="ECO:0000259" key="5">
    <source>
        <dbReference type="Pfam" id="PF22244"/>
    </source>
</evidence>
<dbReference type="PROSITE" id="PS51257">
    <property type="entry name" value="PROKAR_LIPOPROTEIN"/>
    <property type="match status" value="1"/>
</dbReference>
<dbReference type="AlphaFoldDB" id="A0A4Q2UMP3"/>
<feature type="chain" id="PRO_5020673079" evidence="4">
    <location>
        <begin position="18"/>
        <end position="408"/>
    </location>
</feature>
<proteinExistence type="predicted"/>
<evidence type="ECO:0000256" key="4">
    <source>
        <dbReference type="SAM" id="SignalP"/>
    </source>
</evidence>
<accession>A0A4Q2UMP3</accession>
<protein>
    <submittedName>
        <fullName evidence="6">Dockerin-like protein</fullName>
    </submittedName>
</protein>
<evidence type="ECO:0000256" key="1">
    <source>
        <dbReference type="ARBA" id="ARBA00022487"/>
    </source>
</evidence>
<dbReference type="InterPro" id="IPR054579">
    <property type="entry name" value="GCE-like_dom"/>
</dbReference>
<dbReference type="SUPFAM" id="SSF53474">
    <property type="entry name" value="alpha/beta-Hydrolases"/>
    <property type="match status" value="1"/>
</dbReference>
<keyword evidence="7" id="KW-1185">Reference proteome</keyword>
<name>A0A4Q2UMP3_9BACT</name>
<evidence type="ECO:0000256" key="2">
    <source>
        <dbReference type="ARBA" id="ARBA00022729"/>
    </source>
</evidence>
<reference evidence="6 7" key="1">
    <citation type="submission" date="2019-01" db="EMBL/GenBank/DDBJ databases">
        <title>Spirosoma flava sp. nov., a propanil-degrading bacterium isolated from herbicide-contaminated soil.</title>
        <authorList>
            <person name="Zhang L."/>
            <person name="Jiang J.-D."/>
        </authorList>
    </citation>
    <scope>NUCLEOTIDE SEQUENCE [LARGE SCALE GENOMIC DNA]</scope>
    <source>
        <strain evidence="6 7">TY50</strain>
    </source>
</reference>
<dbReference type="Proteomes" id="UP000290407">
    <property type="component" value="Unassembled WGS sequence"/>
</dbReference>
<dbReference type="RefSeq" id="WP_129602675.1">
    <property type="nucleotide sequence ID" value="NZ_SBLB01000004.1"/>
</dbReference>
<evidence type="ECO:0000256" key="3">
    <source>
        <dbReference type="ARBA" id="ARBA00022801"/>
    </source>
</evidence>